<dbReference type="EC" id="3.5.1.2" evidence="3 7"/>
<dbReference type="InterPro" id="IPR000595">
    <property type="entry name" value="cNMP-bd_dom"/>
</dbReference>
<evidence type="ECO:0000256" key="5">
    <source>
        <dbReference type="ARBA" id="ARBA00049534"/>
    </source>
</evidence>
<evidence type="ECO:0000259" key="9">
    <source>
        <dbReference type="PROSITE" id="PS50042"/>
    </source>
</evidence>
<proteinExistence type="inferred from homology"/>
<dbReference type="GO" id="GO:0004359">
    <property type="term" value="F:glutaminase activity"/>
    <property type="evidence" value="ECO:0007669"/>
    <property type="project" value="UniProtKB-UniRule"/>
</dbReference>
<feature type="binding site" evidence="7">
    <location>
        <position position="152"/>
    </location>
    <ligand>
        <name>substrate</name>
    </ligand>
</feature>
<dbReference type="Gene3D" id="3.40.710.10">
    <property type="entry name" value="DD-peptidase/beta-lactamase superfamily"/>
    <property type="match status" value="1"/>
</dbReference>
<reference evidence="12" key="1">
    <citation type="submission" date="2015-11" db="EMBL/GenBank/DDBJ databases">
        <authorList>
            <person name="Varghese N."/>
        </authorList>
    </citation>
    <scope>NUCLEOTIDE SEQUENCE [LARGE SCALE GENOMIC DNA]</scope>
    <source>
        <strain evidence="12">DSM 45899</strain>
    </source>
</reference>
<feature type="binding site" evidence="7">
    <location>
        <position position="203"/>
    </location>
    <ligand>
        <name>substrate</name>
    </ligand>
</feature>
<dbReference type="InterPro" id="IPR036513">
    <property type="entry name" value="STAS_dom_sf"/>
</dbReference>
<dbReference type="EMBL" id="FAOZ01000019">
    <property type="protein sequence ID" value="CUU58390.1"/>
    <property type="molecule type" value="Genomic_DNA"/>
</dbReference>
<keyword evidence="7" id="KW-0007">Acetylation</keyword>
<feature type="coiled-coil region" evidence="8">
    <location>
        <begin position="470"/>
        <end position="523"/>
    </location>
</feature>
<comment type="catalytic activity">
    <reaction evidence="5 7">
        <text>L-glutamine + H2O = L-glutamate + NH4(+)</text>
        <dbReference type="Rhea" id="RHEA:15889"/>
        <dbReference type="ChEBI" id="CHEBI:15377"/>
        <dbReference type="ChEBI" id="CHEBI:28938"/>
        <dbReference type="ChEBI" id="CHEBI:29985"/>
        <dbReference type="ChEBI" id="CHEBI:58359"/>
        <dbReference type="EC" id="3.5.1.2"/>
    </reaction>
</comment>
<evidence type="ECO:0000313" key="11">
    <source>
        <dbReference type="EMBL" id="CUU58390.1"/>
    </source>
</evidence>
<evidence type="ECO:0000259" key="10">
    <source>
        <dbReference type="PROSITE" id="PS50801"/>
    </source>
</evidence>
<dbReference type="AlphaFoldDB" id="A0A0S4QVB6"/>
<dbReference type="CDD" id="cd07042">
    <property type="entry name" value="STAS_SulP_like_sulfate_transporter"/>
    <property type="match status" value="1"/>
</dbReference>
<dbReference type="InterPro" id="IPR012338">
    <property type="entry name" value="Beta-lactam/transpept-like"/>
</dbReference>
<keyword evidence="12" id="KW-1185">Reference proteome</keyword>
<evidence type="ECO:0000256" key="3">
    <source>
        <dbReference type="ARBA" id="ARBA00012918"/>
    </source>
</evidence>
<evidence type="ECO:0000256" key="7">
    <source>
        <dbReference type="HAMAP-Rule" id="MF_00313"/>
    </source>
</evidence>
<keyword evidence="4 7" id="KW-0378">Hydrolase</keyword>
<dbReference type="InterPro" id="IPR015868">
    <property type="entry name" value="Glutaminase"/>
</dbReference>
<evidence type="ECO:0000256" key="6">
    <source>
        <dbReference type="ARBA" id="ARBA00070405"/>
    </source>
</evidence>
<evidence type="ECO:0000256" key="1">
    <source>
        <dbReference type="ARBA" id="ARBA00011076"/>
    </source>
</evidence>
<evidence type="ECO:0000256" key="8">
    <source>
        <dbReference type="SAM" id="Coils"/>
    </source>
</evidence>
<dbReference type="PANTHER" id="PTHR12544:SF29">
    <property type="entry name" value="GLUTAMINASE"/>
    <property type="match status" value="1"/>
</dbReference>
<feature type="binding site" evidence="7">
    <location>
        <position position="196"/>
    </location>
    <ligand>
        <name>substrate</name>
    </ligand>
</feature>
<sequence length="647" mass="68216">MRGIGNVGLATGASGFASDVGSPAASPSAAGVRGTGDMGTGPMEKVLADIHGAFQSHTSGSVASYIPELATADPDLFGLAVTTMDGLHYQVGDSQVPFTIQSVSKPFVYALALRDRGTDDVLARVGVEPTGDAFNAITLEPGSGRPLNPMVNAGAILTSSLVLGSDTEERFTRILDGLSSFAGRRLTVNERVFTSERGTGDRNRAIGFLMRGAGALRGSVDEICDVYFRQCSVEVTAADLAVMAGTLAHGGVNPRTGERVLDEEHVNHVLTVMVTCGMYDRAGTWLFRVGLPAKSGVAGGVCAVLPGQLGIGVFSPPLDEVGNSVRGVRACEMLASRFALHLLAPQGEPPHPVRGTHRGDALSSKRLRGARERAALARSGSAIVIHELQGDLVFASAERVVRTVRANLDGVRWVVLDLRRVAAVREPAVELIRVMVDDLAAQGTTVLFADPRAIPGVARLMRGTANTTRLPDLETALEHAEEALLAAEDLPTPPPTAHVDLGAQELLADLADLGEQAARAVADACERRSYDVGDTIFDVGEPADALFFVTRGVVNALAPNSDRTRWFRLSAIPAGSAFGEIALVEGGRRSTRTVVAQPATCEVLSVEAFATLLRDQPDVYNALVRSIARSLSSQLRQATLEIQSLEE</sequence>
<dbReference type="PROSITE" id="PS50042">
    <property type="entry name" value="CNMP_BINDING_3"/>
    <property type="match status" value="1"/>
</dbReference>
<dbReference type="Pfam" id="PF04960">
    <property type="entry name" value="Glutaminase"/>
    <property type="match status" value="1"/>
</dbReference>
<dbReference type="InterPro" id="IPR018490">
    <property type="entry name" value="cNMP-bd_dom_sf"/>
</dbReference>
<dbReference type="PANTHER" id="PTHR12544">
    <property type="entry name" value="GLUTAMINASE"/>
    <property type="match status" value="1"/>
</dbReference>
<feature type="binding site" evidence="7">
    <location>
        <position position="279"/>
    </location>
    <ligand>
        <name>substrate</name>
    </ligand>
</feature>
<dbReference type="PROSITE" id="PS50801">
    <property type="entry name" value="STAS"/>
    <property type="match status" value="1"/>
</dbReference>
<accession>A0A0S4QVB6</accession>
<comment type="similarity">
    <text evidence="1 7">Belongs to the glutaminase family.</text>
</comment>
<evidence type="ECO:0000313" key="12">
    <source>
        <dbReference type="Proteomes" id="UP000198802"/>
    </source>
</evidence>
<dbReference type="SUPFAM" id="SSF56601">
    <property type="entry name" value="beta-lactamase/transpeptidase-like"/>
    <property type="match status" value="1"/>
</dbReference>
<dbReference type="SMART" id="SM00100">
    <property type="entry name" value="cNMP"/>
    <property type="match status" value="1"/>
</dbReference>
<keyword evidence="8" id="KW-0175">Coiled coil</keyword>
<feature type="binding site" evidence="7">
    <location>
        <position position="297"/>
    </location>
    <ligand>
        <name>substrate</name>
    </ligand>
</feature>
<dbReference type="GO" id="GO:0006537">
    <property type="term" value="P:glutamate biosynthetic process"/>
    <property type="evidence" value="ECO:0007669"/>
    <property type="project" value="TreeGrafter"/>
</dbReference>
<dbReference type="Gene3D" id="3.30.750.24">
    <property type="entry name" value="STAS domain"/>
    <property type="match status" value="1"/>
</dbReference>
<name>A0A0S4QVB6_9ACTN</name>
<dbReference type="Proteomes" id="UP000198802">
    <property type="component" value="Unassembled WGS sequence"/>
</dbReference>
<dbReference type="InterPro" id="IPR002645">
    <property type="entry name" value="STAS_dom"/>
</dbReference>
<dbReference type="CDD" id="cd00038">
    <property type="entry name" value="CAP_ED"/>
    <property type="match status" value="1"/>
</dbReference>
<dbReference type="HAMAP" id="MF_00313">
    <property type="entry name" value="Glutaminase"/>
    <property type="match status" value="1"/>
</dbReference>
<dbReference type="NCBIfam" id="TIGR03814">
    <property type="entry name" value="Gln_ase"/>
    <property type="match status" value="1"/>
</dbReference>
<dbReference type="GO" id="GO:0006543">
    <property type="term" value="P:L-glutamine catabolic process"/>
    <property type="evidence" value="ECO:0007669"/>
    <property type="project" value="TreeGrafter"/>
</dbReference>
<dbReference type="Pfam" id="PF00027">
    <property type="entry name" value="cNMP_binding"/>
    <property type="match status" value="1"/>
</dbReference>
<comment type="subunit">
    <text evidence="2 7">Homotetramer.</text>
</comment>
<organism evidence="11 12">
    <name type="scientific">Parafrankia irregularis</name>
    <dbReference type="NCBI Taxonomy" id="795642"/>
    <lineage>
        <taxon>Bacteria</taxon>
        <taxon>Bacillati</taxon>
        <taxon>Actinomycetota</taxon>
        <taxon>Actinomycetes</taxon>
        <taxon>Frankiales</taxon>
        <taxon>Frankiaceae</taxon>
        <taxon>Parafrankia</taxon>
    </lineage>
</organism>
<dbReference type="SUPFAM" id="SSF52091">
    <property type="entry name" value="SpoIIaa-like"/>
    <property type="match status" value="1"/>
</dbReference>
<feature type="domain" description="Cyclic nucleotide-binding" evidence="9">
    <location>
        <begin position="509"/>
        <end position="630"/>
    </location>
</feature>
<feature type="binding site" evidence="7">
    <location>
        <position position="102"/>
    </location>
    <ligand>
        <name>substrate</name>
    </ligand>
</feature>
<dbReference type="Gene3D" id="2.60.120.10">
    <property type="entry name" value="Jelly Rolls"/>
    <property type="match status" value="1"/>
</dbReference>
<evidence type="ECO:0000256" key="2">
    <source>
        <dbReference type="ARBA" id="ARBA00011881"/>
    </source>
</evidence>
<evidence type="ECO:0000256" key="4">
    <source>
        <dbReference type="ARBA" id="ARBA00022801"/>
    </source>
</evidence>
<dbReference type="SUPFAM" id="SSF51206">
    <property type="entry name" value="cAMP-binding domain-like"/>
    <property type="match status" value="1"/>
</dbReference>
<dbReference type="FunFam" id="3.40.710.10:FF:000005">
    <property type="entry name" value="Glutaminase"/>
    <property type="match status" value="1"/>
</dbReference>
<feature type="binding site" evidence="7">
    <location>
        <position position="227"/>
    </location>
    <ligand>
        <name>substrate</name>
    </ligand>
</feature>
<dbReference type="InterPro" id="IPR014710">
    <property type="entry name" value="RmlC-like_jellyroll"/>
</dbReference>
<protein>
    <recommendedName>
        <fullName evidence="6 7">Glutaminase</fullName>
        <ecNumber evidence="3 7">3.5.1.2</ecNumber>
    </recommendedName>
</protein>
<gene>
    <name evidence="7" type="primary">glsA</name>
    <name evidence="11" type="ORF">Ga0074812_11922</name>
</gene>
<feature type="domain" description="STAS" evidence="10">
    <location>
        <begin position="373"/>
        <end position="487"/>
    </location>
</feature>